<proteinExistence type="predicted"/>
<comment type="caution">
    <text evidence="1">The sequence shown here is derived from an EMBL/GenBank/DDBJ whole genome shotgun (WGS) entry which is preliminary data.</text>
</comment>
<dbReference type="Proteomes" id="UP000789572">
    <property type="component" value="Unassembled WGS sequence"/>
</dbReference>
<dbReference type="AlphaFoldDB" id="A0A9N9H3S1"/>
<evidence type="ECO:0000313" key="1">
    <source>
        <dbReference type="EMBL" id="CAG8651049.1"/>
    </source>
</evidence>
<sequence length="179" mass="19737">MTSTNTDSLGQTPINLQVQPHCQDFSLLFHGNANTTSTDTDSPDQMPINLQAQHHVPDISLPLHDNFHMNRRTSGSYYGPVPGVGVFINGQLNTPNRTQVEPHRNGSCPLCGYFSGYFGTIRSRSIVHTFTQMRTQDNVFGEPEYAIIKDVRIQLVVGRVPANASIGQALALTQSENEI</sequence>
<organism evidence="1 2">
    <name type="scientific">Paraglomus occultum</name>
    <dbReference type="NCBI Taxonomy" id="144539"/>
    <lineage>
        <taxon>Eukaryota</taxon>
        <taxon>Fungi</taxon>
        <taxon>Fungi incertae sedis</taxon>
        <taxon>Mucoromycota</taxon>
        <taxon>Glomeromycotina</taxon>
        <taxon>Glomeromycetes</taxon>
        <taxon>Paraglomerales</taxon>
        <taxon>Paraglomeraceae</taxon>
        <taxon>Paraglomus</taxon>
    </lineage>
</organism>
<dbReference type="EMBL" id="CAJVPJ010004343">
    <property type="protein sequence ID" value="CAG8651049.1"/>
    <property type="molecule type" value="Genomic_DNA"/>
</dbReference>
<evidence type="ECO:0000313" key="2">
    <source>
        <dbReference type="Proteomes" id="UP000789572"/>
    </source>
</evidence>
<reference evidence="1" key="1">
    <citation type="submission" date="2021-06" db="EMBL/GenBank/DDBJ databases">
        <authorList>
            <person name="Kallberg Y."/>
            <person name="Tangrot J."/>
            <person name="Rosling A."/>
        </authorList>
    </citation>
    <scope>NUCLEOTIDE SEQUENCE</scope>
    <source>
        <strain evidence="1">IA702</strain>
    </source>
</reference>
<name>A0A9N9H3S1_9GLOM</name>
<protein>
    <submittedName>
        <fullName evidence="1">10130_t:CDS:1</fullName>
    </submittedName>
</protein>
<gene>
    <name evidence="1" type="ORF">POCULU_LOCUS9951</name>
</gene>
<accession>A0A9N9H3S1</accession>
<keyword evidence="2" id="KW-1185">Reference proteome</keyword>